<sequence length="295" mass="34394">MTRGSNTMNARKLRRLMERQHKKGVVTDADYNQFIKEDTERSKALKIKKDHDETVKEYEVAKAELDKNIQTVKNVELPFTPAQTTMYAVGLSIVQTLIAIITYFFTRFGFVSFAYIFMLITSLIDVFKCVLMRKFPYFVGDRPELRSDESSNEVSNQNSLSESDTRFSFESVGKRVVMLDYFTAFVTLLSFSHLISFEFDMFRTIMFLVLTLYRMFTQNCVTIDTKTTKVTKHTYTKDLSVSMLIVLMCFIVYVNTYRLIFFIATSILYKDVKESIKERFGSYMQGRMSQLKSVS</sequence>
<keyword evidence="2" id="KW-1133">Transmembrane helix</keyword>
<protein>
    <submittedName>
        <fullName evidence="3">Uncharacterized protein</fullName>
    </submittedName>
</protein>
<evidence type="ECO:0000256" key="2">
    <source>
        <dbReference type="SAM" id="Phobius"/>
    </source>
</evidence>
<comment type="caution">
    <text evidence="3">The sequence shown here is derived from an EMBL/GenBank/DDBJ whole genome shotgun (WGS) entry which is preliminary data.</text>
</comment>
<feature type="transmembrane region" description="Helical" evidence="2">
    <location>
        <begin position="86"/>
        <end position="106"/>
    </location>
</feature>
<evidence type="ECO:0000313" key="3">
    <source>
        <dbReference type="EMBL" id="VBB18795.1"/>
    </source>
</evidence>
<organism evidence="3 4">
    <name type="scientific">Yasminevirus sp. GU-2018</name>
    <dbReference type="NCBI Taxonomy" id="2420051"/>
    <lineage>
        <taxon>Viruses</taxon>
        <taxon>Varidnaviria</taxon>
        <taxon>Bamfordvirae</taxon>
        <taxon>Nucleocytoviricota</taxon>
        <taxon>Megaviricetes</taxon>
        <taxon>Imitervirales</taxon>
        <taxon>Mimiviridae</taxon>
        <taxon>Klosneuvirinae</taxon>
        <taxon>Yasminevirus</taxon>
        <taxon>Yasminevirus saudimassiliense</taxon>
    </lineage>
</organism>
<feature type="transmembrane region" description="Helical" evidence="2">
    <location>
        <begin position="112"/>
        <end position="131"/>
    </location>
</feature>
<feature type="transmembrane region" description="Helical" evidence="2">
    <location>
        <begin position="176"/>
        <end position="195"/>
    </location>
</feature>
<keyword evidence="1" id="KW-0175">Coiled coil</keyword>
<proteinExistence type="predicted"/>
<feature type="transmembrane region" description="Helical" evidence="2">
    <location>
        <begin position="244"/>
        <end position="269"/>
    </location>
</feature>
<evidence type="ECO:0000313" key="4">
    <source>
        <dbReference type="Proteomes" id="UP000594342"/>
    </source>
</evidence>
<dbReference type="Proteomes" id="UP000594342">
    <property type="component" value="Unassembled WGS sequence"/>
</dbReference>
<evidence type="ECO:0000256" key="1">
    <source>
        <dbReference type="SAM" id="Coils"/>
    </source>
</evidence>
<reference evidence="3 4" key="1">
    <citation type="submission" date="2018-10" db="EMBL/GenBank/DDBJ databases">
        <authorList>
            <consortium name="IHU Genomes"/>
        </authorList>
    </citation>
    <scope>NUCLEOTIDE SEQUENCE [LARGE SCALE GENOMIC DNA]</scope>
    <source>
        <strain evidence="3 4">A1</strain>
    </source>
</reference>
<accession>A0A5K0UAR3</accession>
<keyword evidence="4" id="KW-1185">Reference proteome</keyword>
<gene>
    <name evidence="3" type="ORF">YASMINEVIRUS_1327</name>
</gene>
<keyword evidence="2" id="KW-0472">Membrane</keyword>
<name>A0A5K0UAR3_9VIRU</name>
<feature type="coiled-coil region" evidence="1">
    <location>
        <begin position="48"/>
        <end position="75"/>
    </location>
</feature>
<dbReference type="EMBL" id="UPSH01000001">
    <property type="protein sequence ID" value="VBB18795.1"/>
    <property type="molecule type" value="Genomic_DNA"/>
</dbReference>
<keyword evidence="2" id="KW-0812">Transmembrane</keyword>